<dbReference type="AlphaFoldDB" id="A0A1J7IBX9"/>
<dbReference type="InParanoid" id="A0A1J7IBX9"/>
<evidence type="ECO:0000313" key="3">
    <source>
        <dbReference type="Proteomes" id="UP000182658"/>
    </source>
</evidence>
<feature type="compositionally biased region" description="Low complexity" evidence="1">
    <location>
        <begin position="90"/>
        <end position="104"/>
    </location>
</feature>
<feature type="compositionally biased region" description="Acidic residues" evidence="1">
    <location>
        <begin position="158"/>
        <end position="173"/>
    </location>
</feature>
<feature type="compositionally biased region" description="Basic and acidic residues" evidence="1">
    <location>
        <begin position="328"/>
        <end position="340"/>
    </location>
</feature>
<feature type="compositionally biased region" description="Basic residues" evidence="1">
    <location>
        <begin position="237"/>
        <end position="247"/>
    </location>
</feature>
<keyword evidence="3" id="KW-1185">Reference proteome</keyword>
<sequence length="799" mass="89572">MARTRRQAARQPEPATDPQPDEPSSGDDSDIPAAGESRSRPDPYDMVATLRPSREQRPKVFLRTSKRGATVAQPGSQSPSEAKKRRRESAIPSSSAKRAKASTADGVNPVAMQIMNDFNKKTRAKQGTRAPQMRSITVELKQSSARTSTARTVPEARVDEEEQADDQSDEEVEREQPSKPADYETTAEPEVERSHPQPPQVAHTRTSERDADELPPRSGQRRSPPVATQQEPPSQRSPRKSKPRKTKPAFGERPLVEKTGRSVSKSASAVPRTSEQPQAATTKPASGQTTAEKSILIGDDDSEEDEADDAEEDEADDIEEDEADDRLEEPSSDKDARDSLFHQAPSTTEGQLTVHVRSKEVRSMYNLMGRKGWTAYGRSWAKDLSQPATLKHAGLPATSFGLKIHKFVVFLRSEYQTAPQVRHVARQNTFLQEKSKKTEKAVVEITRLVEKIRNQYHTVVEGNDDGNGLRLRDVMKKDLIQCIIPLLVLLLREFFFLGGSSLDAEDDRELPEKGGDFTSTTLQFLVRASGWISRLAPIIRREAELSGFAPSSDDEEEEPPKSTAGKKTKSLPRQKFEERAKQRILLDDIAHQLHRTLTSALAQLDEDANREARRKARLERADEVKAEKEQEERDARMKSQRGWEAMCTSTQRLRDGIGPVSSMWVKAQQLDEKRAAERQRELAERERMGSPHLGGFFDEFPFRAAGHGQSEASLYPPEARPVAATEDHVSTAKRWTIVESQWLLGKLKEGLRPDYDSWAEALGRRVDEVKQEVYLLKLSARKLAEERRKTAPAWALPSS</sequence>
<organism evidence="2 3">
    <name type="scientific">Coniochaeta ligniaria NRRL 30616</name>
    <dbReference type="NCBI Taxonomy" id="1408157"/>
    <lineage>
        <taxon>Eukaryota</taxon>
        <taxon>Fungi</taxon>
        <taxon>Dikarya</taxon>
        <taxon>Ascomycota</taxon>
        <taxon>Pezizomycotina</taxon>
        <taxon>Sordariomycetes</taxon>
        <taxon>Sordariomycetidae</taxon>
        <taxon>Coniochaetales</taxon>
        <taxon>Coniochaetaceae</taxon>
        <taxon>Coniochaeta</taxon>
    </lineage>
</organism>
<evidence type="ECO:0000256" key="1">
    <source>
        <dbReference type="SAM" id="MobiDB-lite"/>
    </source>
</evidence>
<dbReference type="EMBL" id="KV875102">
    <property type="protein sequence ID" value="OIW24811.1"/>
    <property type="molecule type" value="Genomic_DNA"/>
</dbReference>
<gene>
    <name evidence="2" type="ORF">CONLIGDRAFT_69188</name>
</gene>
<dbReference type="Proteomes" id="UP000182658">
    <property type="component" value="Unassembled WGS sequence"/>
</dbReference>
<dbReference type="STRING" id="1408157.A0A1J7IBX9"/>
<feature type="region of interest" description="Disordered" evidence="1">
    <location>
        <begin position="546"/>
        <end position="574"/>
    </location>
</feature>
<reference evidence="2 3" key="1">
    <citation type="submission" date="2016-10" db="EMBL/GenBank/DDBJ databases">
        <title>Draft genome sequence of Coniochaeta ligniaria NRRL30616, a lignocellulolytic fungus for bioabatement of inhibitors in plant biomass hydrolysates.</title>
        <authorList>
            <consortium name="DOE Joint Genome Institute"/>
            <person name="Jimenez D.J."/>
            <person name="Hector R.E."/>
            <person name="Riley R."/>
            <person name="Sun H."/>
            <person name="Grigoriev I.V."/>
            <person name="Van Elsas J.D."/>
            <person name="Nichols N.N."/>
        </authorList>
    </citation>
    <scope>NUCLEOTIDE SEQUENCE [LARGE SCALE GENOMIC DNA]</scope>
    <source>
        <strain evidence="2 3">NRRL 30616</strain>
    </source>
</reference>
<feature type="region of interest" description="Disordered" evidence="1">
    <location>
        <begin position="613"/>
        <end position="643"/>
    </location>
</feature>
<feature type="region of interest" description="Disordered" evidence="1">
    <location>
        <begin position="1"/>
        <end position="351"/>
    </location>
</feature>
<proteinExistence type="predicted"/>
<feature type="compositionally biased region" description="Acidic residues" evidence="1">
    <location>
        <begin position="298"/>
        <end position="327"/>
    </location>
</feature>
<feature type="compositionally biased region" description="Basic and acidic residues" evidence="1">
    <location>
        <begin position="618"/>
        <end position="637"/>
    </location>
</feature>
<dbReference type="OrthoDB" id="5236024at2759"/>
<protein>
    <submittedName>
        <fullName evidence="2">Uncharacterized protein</fullName>
    </submittedName>
</protein>
<accession>A0A1J7IBX9</accession>
<feature type="compositionally biased region" description="Basic and acidic residues" evidence="1">
    <location>
        <begin position="205"/>
        <end position="215"/>
    </location>
</feature>
<evidence type="ECO:0000313" key="2">
    <source>
        <dbReference type="EMBL" id="OIW24811.1"/>
    </source>
</evidence>
<feature type="compositionally biased region" description="Polar residues" evidence="1">
    <location>
        <begin position="140"/>
        <end position="151"/>
    </location>
</feature>
<name>A0A1J7IBX9_9PEZI</name>
<feature type="compositionally biased region" description="Polar residues" evidence="1">
    <location>
        <begin position="261"/>
        <end position="292"/>
    </location>
</feature>